<dbReference type="SUPFAM" id="SSF47413">
    <property type="entry name" value="lambda repressor-like DNA-binding domains"/>
    <property type="match status" value="1"/>
</dbReference>
<protein>
    <submittedName>
        <fullName evidence="3">Helix-turn-helix domain-containing protein</fullName>
    </submittedName>
</protein>
<dbReference type="Gene3D" id="2.60.120.10">
    <property type="entry name" value="Jelly Rolls"/>
    <property type="match status" value="1"/>
</dbReference>
<dbReference type="PANTHER" id="PTHR46797">
    <property type="entry name" value="HTH-TYPE TRANSCRIPTIONAL REGULATOR"/>
    <property type="match status" value="1"/>
</dbReference>
<proteinExistence type="predicted"/>
<dbReference type="Pfam" id="PF01381">
    <property type="entry name" value="HTH_3"/>
    <property type="match status" value="1"/>
</dbReference>
<keyword evidence="1" id="KW-0238">DNA-binding</keyword>
<organism evidence="3 4">
    <name type="scientific">Sneathiella marina</name>
    <dbReference type="NCBI Taxonomy" id="2950108"/>
    <lineage>
        <taxon>Bacteria</taxon>
        <taxon>Pseudomonadati</taxon>
        <taxon>Pseudomonadota</taxon>
        <taxon>Alphaproteobacteria</taxon>
        <taxon>Sneathiellales</taxon>
        <taxon>Sneathiellaceae</taxon>
        <taxon>Sneathiella</taxon>
    </lineage>
</organism>
<evidence type="ECO:0000259" key="2">
    <source>
        <dbReference type="PROSITE" id="PS50943"/>
    </source>
</evidence>
<dbReference type="SUPFAM" id="SSF51182">
    <property type="entry name" value="RmlC-like cupins"/>
    <property type="match status" value="1"/>
</dbReference>
<accession>A0ABY4W5X8</accession>
<dbReference type="PANTHER" id="PTHR46797:SF2">
    <property type="entry name" value="TRANSCRIPTIONAL REGULATOR"/>
    <property type="match status" value="1"/>
</dbReference>
<dbReference type="PROSITE" id="PS50943">
    <property type="entry name" value="HTH_CROC1"/>
    <property type="match status" value="1"/>
</dbReference>
<dbReference type="EMBL" id="CP098747">
    <property type="protein sequence ID" value="USG62600.1"/>
    <property type="molecule type" value="Genomic_DNA"/>
</dbReference>
<dbReference type="RefSeq" id="WP_251936516.1">
    <property type="nucleotide sequence ID" value="NZ_CP098747.1"/>
</dbReference>
<sequence>MALQIGTNAIAILAEATYPNINMKKSTSRKIGFAPQQEAIVENTKSDIPASIGEQIRQLRKAKGLTISDLASRIEKSNGYISQIERSLSGVSISSLQKIAGALDVQISWFFQGQGIAPAEERDLIVRVHNRRVLEFNPRGITEELLSPTLTGQFEIIRTIFSPGASSGEDARTRADEEAGVLISGSLDIWIGDKQFHLNTGDSFSLPAGGHHRCENNGDVDAEVIWIISPPTY</sequence>
<dbReference type="InterPro" id="IPR014710">
    <property type="entry name" value="RmlC-like_jellyroll"/>
</dbReference>
<dbReference type="Pfam" id="PF07883">
    <property type="entry name" value="Cupin_2"/>
    <property type="match status" value="1"/>
</dbReference>
<feature type="domain" description="HTH cro/C1-type" evidence="2">
    <location>
        <begin position="56"/>
        <end position="110"/>
    </location>
</feature>
<dbReference type="InterPro" id="IPR010982">
    <property type="entry name" value="Lambda_DNA-bd_dom_sf"/>
</dbReference>
<reference evidence="3" key="1">
    <citation type="submission" date="2022-06" db="EMBL/GenBank/DDBJ databases">
        <title>Sneathiella actinostolidae sp. nov., isolated from a sea anemonein the Western Pacific Ocean.</title>
        <authorList>
            <person name="Wei M.J."/>
        </authorList>
    </citation>
    <scope>NUCLEOTIDE SEQUENCE</scope>
    <source>
        <strain evidence="3">PHK-P5</strain>
    </source>
</reference>
<dbReference type="InterPro" id="IPR011051">
    <property type="entry name" value="RmlC_Cupin_sf"/>
</dbReference>
<dbReference type="InterPro" id="IPR013096">
    <property type="entry name" value="Cupin_2"/>
</dbReference>
<keyword evidence="4" id="KW-1185">Reference proteome</keyword>
<gene>
    <name evidence="3" type="ORF">NBZ79_06375</name>
</gene>
<evidence type="ECO:0000313" key="4">
    <source>
        <dbReference type="Proteomes" id="UP001056291"/>
    </source>
</evidence>
<evidence type="ECO:0000256" key="1">
    <source>
        <dbReference type="ARBA" id="ARBA00023125"/>
    </source>
</evidence>
<name>A0ABY4W5X8_9PROT</name>
<dbReference type="InterPro" id="IPR050807">
    <property type="entry name" value="TransReg_Diox_bact_type"/>
</dbReference>
<dbReference type="Gene3D" id="1.10.260.40">
    <property type="entry name" value="lambda repressor-like DNA-binding domains"/>
    <property type="match status" value="1"/>
</dbReference>
<dbReference type="CDD" id="cd02209">
    <property type="entry name" value="cupin_XRE_C"/>
    <property type="match status" value="1"/>
</dbReference>
<dbReference type="InterPro" id="IPR001387">
    <property type="entry name" value="Cro/C1-type_HTH"/>
</dbReference>
<dbReference type="SMART" id="SM00530">
    <property type="entry name" value="HTH_XRE"/>
    <property type="match status" value="1"/>
</dbReference>
<dbReference type="CDD" id="cd00093">
    <property type="entry name" value="HTH_XRE"/>
    <property type="match status" value="1"/>
</dbReference>
<dbReference type="Proteomes" id="UP001056291">
    <property type="component" value="Chromosome"/>
</dbReference>
<evidence type="ECO:0000313" key="3">
    <source>
        <dbReference type="EMBL" id="USG62600.1"/>
    </source>
</evidence>